<dbReference type="GO" id="GO:0004491">
    <property type="term" value="F:methylmalonate-semialdehyde dehydrogenase (acylating, NAD) activity"/>
    <property type="evidence" value="ECO:0007669"/>
    <property type="project" value="InterPro"/>
</dbReference>
<keyword evidence="4" id="KW-1185">Reference proteome</keyword>
<protein>
    <recommendedName>
        <fullName evidence="5">FAR1 domain-containing protein</fullName>
    </recommendedName>
</protein>
<comment type="caution">
    <text evidence="3">The sequence shown here is derived from an EMBL/GenBank/DDBJ whole genome shotgun (WGS) entry which is preliminary data.</text>
</comment>
<dbReference type="InterPro" id="IPR010061">
    <property type="entry name" value="MeMal-semiAld_DH"/>
</dbReference>
<dbReference type="PANTHER" id="PTHR43866">
    <property type="entry name" value="MALONATE-SEMIALDEHYDE DEHYDROGENASE"/>
    <property type="match status" value="1"/>
</dbReference>
<evidence type="ECO:0000256" key="1">
    <source>
        <dbReference type="ARBA" id="ARBA00009986"/>
    </source>
</evidence>
<feature type="compositionally biased region" description="Polar residues" evidence="2">
    <location>
        <begin position="111"/>
        <end position="125"/>
    </location>
</feature>
<evidence type="ECO:0000313" key="3">
    <source>
        <dbReference type="EMBL" id="KYK58635.1"/>
    </source>
</evidence>
<gene>
    <name evidence="3" type="ORF">DCS_05652</name>
</gene>
<dbReference type="RefSeq" id="XP_040657987.1">
    <property type="nucleotide sequence ID" value="XM_040802954.1"/>
</dbReference>
<feature type="region of interest" description="Disordered" evidence="2">
    <location>
        <begin position="43"/>
        <end position="89"/>
    </location>
</feature>
<dbReference type="InParanoid" id="A0A151GNE8"/>
<feature type="compositionally biased region" description="Basic and acidic residues" evidence="2">
    <location>
        <begin position="184"/>
        <end position="205"/>
    </location>
</feature>
<evidence type="ECO:0008006" key="5">
    <source>
        <dbReference type="Google" id="ProtNLM"/>
    </source>
</evidence>
<feature type="compositionally biased region" description="Basic and acidic residues" evidence="2">
    <location>
        <begin position="63"/>
        <end position="75"/>
    </location>
</feature>
<accession>A0A151GNE8</accession>
<dbReference type="AlphaFoldDB" id="A0A151GNE8"/>
<feature type="region of interest" description="Disordered" evidence="2">
    <location>
        <begin position="184"/>
        <end position="224"/>
    </location>
</feature>
<evidence type="ECO:0000256" key="2">
    <source>
        <dbReference type="SAM" id="MobiDB-lite"/>
    </source>
</evidence>
<sequence>MSSVHGADEFPEDCLPPERDYPSRDALFASINAWAAPRGYAFTTGRSTKEKSGKQTVTFSCDRAVRPSRPADDPQRRRRRRTTTRGTGCHFSVLAKESLDRTRWSLKHRPGTQSSTHNHAPSRSTAAHPVHRALSSKDQVVIDTLTNVGLKPKEITAYLRQNSTSAASRQDIYNCIAKSRRKAIERASREADHPPSTDTLEREAGVPEINAFVPAGDQEMEQTT</sequence>
<dbReference type="GeneID" id="63718295"/>
<evidence type="ECO:0000313" key="4">
    <source>
        <dbReference type="Proteomes" id="UP000076580"/>
    </source>
</evidence>
<organism evidence="3 4">
    <name type="scientific">Drechmeria coniospora</name>
    <name type="common">Nematophagous fungus</name>
    <name type="synonym">Meria coniospora</name>
    <dbReference type="NCBI Taxonomy" id="98403"/>
    <lineage>
        <taxon>Eukaryota</taxon>
        <taxon>Fungi</taxon>
        <taxon>Dikarya</taxon>
        <taxon>Ascomycota</taxon>
        <taxon>Pezizomycotina</taxon>
        <taxon>Sordariomycetes</taxon>
        <taxon>Hypocreomycetidae</taxon>
        <taxon>Hypocreales</taxon>
        <taxon>Ophiocordycipitaceae</taxon>
        <taxon>Drechmeria</taxon>
    </lineage>
</organism>
<proteinExistence type="inferred from homology"/>
<feature type="region of interest" description="Disordered" evidence="2">
    <location>
        <begin position="107"/>
        <end position="132"/>
    </location>
</feature>
<comment type="similarity">
    <text evidence="1">Belongs to the aldehyde dehydrogenase family.</text>
</comment>
<dbReference type="Proteomes" id="UP000076580">
    <property type="component" value="Chromosome 02"/>
</dbReference>
<reference evidence="3 4" key="1">
    <citation type="journal article" date="2016" name="Sci. Rep.">
        <title>Insights into Adaptations to a Near-Obligate Nematode Endoparasitic Lifestyle from the Finished Genome of Drechmeria coniospora.</title>
        <authorList>
            <person name="Zhang L."/>
            <person name="Zhou Z."/>
            <person name="Guo Q."/>
            <person name="Fokkens L."/>
            <person name="Miskei M."/>
            <person name="Pocsi I."/>
            <person name="Zhang W."/>
            <person name="Chen M."/>
            <person name="Wang L."/>
            <person name="Sun Y."/>
            <person name="Donzelli B.G."/>
            <person name="Gibson D.M."/>
            <person name="Nelson D.R."/>
            <person name="Luo J.G."/>
            <person name="Rep M."/>
            <person name="Liu H."/>
            <person name="Yang S."/>
            <person name="Wang J."/>
            <person name="Krasnoff S.B."/>
            <person name="Xu Y."/>
            <person name="Molnar I."/>
            <person name="Lin M."/>
        </authorList>
    </citation>
    <scope>NUCLEOTIDE SEQUENCE [LARGE SCALE GENOMIC DNA]</scope>
    <source>
        <strain evidence="3 4">ARSEF 6962</strain>
    </source>
</reference>
<dbReference type="STRING" id="98403.A0A151GNE8"/>
<dbReference type="EMBL" id="LAYC01000002">
    <property type="protein sequence ID" value="KYK58635.1"/>
    <property type="molecule type" value="Genomic_DNA"/>
</dbReference>
<dbReference type="GO" id="GO:0006210">
    <property type="term" value="P:thymine catabolic process"/>
    <property type="evidence" value="ECO:0007669"/>
    <property type="project" value="TreeGrafter"/>
</dbReference>
<name>A0A151GNE8_DRECN</name>
<dbReference type="PANTHER" id="PTHR43866:SF3">
    <property type="entry name" value="METHYLMALONATE-SEMIALDEHYDE DEHYDROGENASE [ACYLATING], MITOCHONDRIAL"/>
    <property type="match status" value="1"/>
</dbReference>
<dbReference type="GO" id="GO:0006574">
    <property type="term" value="P:L-valine catabolic process"/>
    <property type="evidence" value="ECO:0007669"/>
    <property type="project" value="TreeGrafter"/>
</dbReference>